<evidence type="ECO:0000313" key="3">
    <source>
        <dbReference type="Proteomes" id="UP000749471"/>
    </source>
</evidence>
<keyword evidence="1" id="KW-0732">Signal</keyword>
<gene>
    <name evidence="2" type="ORF">KQI42_01230</name>
</gene>
<evidence type="ECO:0000256" key="1">
    <source>
        <dbReference type="SAM" id="SignalP"/>
    </source>
</evidence>
<reference evidence="2 3" key="1">
    <citation type="submission" date="2021-06" db="EMBL/GenBank/DDBJ databases">
        <authorList>
            <person name="Sun Q."/>
            <person name="Li D."/>
        </authorList>
    </citation>
    <scope>NUCLEOTIDE SEQUENCE [LARGE SCALE GENOMIC DNA]</scope>
    <source>
        <strain evidence="2 3">MSJ-40</strain>
    </source>
</reference>
<dbReference type="RefSeq" id="WP_216515949.1">
    <property type="nucleotide sequence ID" value="NZ_JAHLPM010000001.1"/>
</dbReference>
<dbReference type="EMBL" id="JAHLPM010000001">
    <property type="protein sequence ID" value="MBU5436607.1"/>
    <property type="molecule type" value="Genomic_DNA"/>
</dbReference>
<dbReference type="Proteomes" id="UP000749471">
    <property type="component" value="Unassembled WGS sequence"/>
</dbReference>
<comment type="caution">
    <text evidence="2">The sequence shown here is derived from an EMBL/GenBank/DDBJ whole genome shotgun (WGS) entry which is preliminary data.</text>
</comment>
<feature type="chain" id="PRO_5047448471" evidence="1">
    <location>
        <begin position="26"/>
        <end position="98"/>
    </location>
</feature>
<accession>A0ABS6E134</accession>
<name>A0ABS6E134_9FIRM</name>
<proteinExistence type="predicted"/>
<evidence type="ECO:0000313" key="2">
    <source>
        <dbReference type="EMBL" id="MBU5436607.1"/>
    </source>
</evidence>
<feature type="signal peptide" evidence="1">
    <location>
        <begin position="1"/>
        <end position="25"/>
    </location>
</feature>
<sequence length="98" mass="11051">MKKSRILSLILIFILALGSTTTSLASATNVSPTAACNHRWVRMQTSSTDYSNPCSKTPGCTYSWRETRTFYECMYCASTDVVYSYHNHYHSNSNCPGY</sequence>
<keyword evidence="3" id="KW-1185">Reference proteome</keyword>
<organism evidence="2 3">
    <name type="scientific">Tissierella simiarum</name>
    <dbReference type="NCBI Taxonomy" id="2841534"/>
    <lineage>
        <taxon>Bacteria</taxon>
        <taxon>Bacillati</taxon>
        <taxon>Bacillota</taxon>
        <taxon>Tissierellia</taxon>
        <taxon>Tissierellales</taxon>
        <taxon>Tissierellaceae</taxon>
        <taxon>Tissierella</taxon>
    </lineage>
</organism>
<protein>
    <submittedName>
        <fullName evidence="2">Uncharacterized protein</fullName>
    </submittedName>
</protein>